<protein>
    <submittedName>
        <fullName evidence="1">Uncharacterized protein</fullName>
    </submittedName>
</protein>
<accession>X1SQ65</accession>
<name>X1SQ65_9ZZZZ</name>
<reference evidence="1" key="1">
    <citation type="journal article" date="2014" name="Front. Microbiol.">
        <title>High frequency of phylogenetically diverse reductive dehalogenase-homologous genes in deep subseafloor sedimentary metagenomes.</title>
        <authorList>
            <person name="Kawai M."/>
            <person name="Futagami T."/>
            <person name="Toyoda A."/>
            <person name="Takaki Y."/>
            <person name="Nishi S."/>
            <person name="Hori S."/>
            <person name="Arai W."/>
            <person name="Tsubouchi T."/>
            <person name="Morono Y."/>
            <person name="Uchiyama I."/>
            <person name="Ito T."/>
            <person name="Fujiyama A."/>
            <person name="Inagaki F."/>
            <person name="Takami H."/>
        </authorList>
    </citation>
    <scope>NUCLEOTIDE SEQUENCE</scope>
    <source>
        <strain evidence="1">Expedition CK06-06</strain>
    </source>
</reference>
<comment type="caution">
    <text evidence="1">The sequence shown here is derived from an EMBL/GenBank/DDBJ whole genome shotgun (WGS) entry which is preliminary data.</text>
</comment>
<organism evidence="1">
    <name type="scientific">marine sediment metagenome</name>
    <dbReference type="NCBI Taxonomy" id="412755"/>
    <lineage>
        <taxon>unclassified sequences</taxon>
        <taxon>metagenomes</taxon>
        <taxon>ecological metagenomes</taxon>
    </lineage>
</organism>
<sequence>MPIGPGIIPEAIETGGEVARAGINEISEVMSQLGKPSFTQVDYEYDRKGNVIRTRSYQWSKLDALILVGGPAFVTLFYVMMERLTAIGGEIGTGGNRPNILPEIVGPMGQFLQDRANLRGGQMGDAAMSAWDGLQALWGNRPGIVFK</sequence>
<gene>
    <name evidence="1" type="ORF">S12H4_38799</name>
</gene>
<dbReference type="EMBL" id="BARW01023383">
    <property type="protein sequence ID" value="GAI95073.1"/>
    <property type="molecule type" value="Genomic_DNA"/>
</dbReference>
<proteinExistence type="predicted"/>
<dbReference type="AlphaFoldDB" id="X1SQ65"/>
<evidence type="ECO:0000313" key="1">
    <source>
        <dbReference type="EMBL" id="GAI95073.1"/>
    </source>
</evidence>